<feature type="region of interest" description="Disordered" evidence="1">
    <location>
        <begin position="214"/>
        <end position="245"/>
    </location>
</feature>
<feature type="compositionally biased region" description="Low complexity" evidence="1">
    <location>
        <begin position="176"/>
        <end position="190"/>
    </location>
</feature>
<protein>
    <submittedName>
        <fullName evidence="2">Uncharacterized protein</fullName>
    </submittedName>
</protein>
<dbReference type="EMBL" id="CAUYUJ010014722">
    <property type="protein sequence ID" value="CAK0845217.1"/>
    <property type="molecule type" value="Genomic_DNA"/>
</dbReference>
<sequence>MAEERAKNAASVDSMENSVKSRQKEILAMKIFQSDMDDAVADNMAPSGDALIHKLGTPRDDASMHARQIPAALSHALAKWRGAVDGSRLHPAAKRIGDTGRLQAGNYKETKARAPSGSRPPSRARGPSTPGSASGPAMSPGSIYKAHNAKAPTGTPLNTKISRPHLSDPISITPSPGGAAAPEENPPAETGDNKKKNKKLEIFTVDYDRTLLIGQSGATTAERKLAPWPDGTRTANVHGDDEETE</sequence>
<dbReference type="Proteomes" id="UP001189429">
    <property type="component" value="Unassembled WGS sequence"/>
</dbReference>
<evidence type="ECO:0000313" key="3">
    <source>
        <dbReference type="Proteomes" id="UP001189429"/>
    </source>
</evidence>
<proteinExistence type="predicted"/>
<accession>A0ABN9THQ5</accession>
<organism evidence="2 3">
    <name type="scientific">Prorocentrum cordatum</name>
    <dbReference type="NCBI Taxonomy" id="2364126"/>
    <lineage>
        <taxon>Eukaryota</taxon>
        <taxon>Sar</taxon>
        <taxon>Alveolata</taxon>
        <taxon>Dinophyceae</taxon>
        <taxon>Prorocentrales</taxon>
        <taxon>Prorocentraceae</taxon>
        <taxon>Prorocentrum</taxon>
    </lineage>
</organism>
<comment type="caution">
    <text evidence="2">The sequence shown here is derived from an EMBL/GenBank/DDBJ whole genome shotgun (WGS) entry which is preliminary data.</text>
</comment>
<reference evidence="2" key="1">
    <citation type="submission" date="2023-10" db="EMBL/GenBank/DDBJ databases">
        <authorList>
            <person name="Chen Y."/>
            <person name="Shah S."/>
            <person name="Dougan E. K."/>
            <person name="Thang M."/>
            <person name="Chan C."/>
        </authorList>
    </citation>
    <scope>NUCLEOTIDE SEQUENCE [LARGE SCALE GENOMIC DNA]</scope>
</reference>
<name>A0ABN9THQ5_9DINO</name>
<feature type="compositionally biased region" description="Low complexity" evidence="1">
    <location>
        <begin position="126"/>
        <end position="142"/>
    </location>
</feature>
<feature type="non-terminal residue" evidence="2">
    <location>
        <position position="245"/>
    </location>
</feature>
<feature type="region of interest" description="Disordered" evidence="1">
    <location>
        <begin position="86"/>
        <end position="199"/>
    </location>
</feature>
<feature type="region of interest" description="Disordered" evidence="1">
    <location>
        <begin position="1"/>
        <end position="20"/>
    </location>
</feature>
<evidence type="ECO:0000256" key="1">
    <source>
        <dbReference type="SAM" id="MobiDB-lite"/>
    </source>
</evidence>
<keyword evidence="3" id="KW-1185">Reference proteome</keyword>
<evidence type="ECO:0000313" key="2">
    <source>
        <dbReference type="EMBL" id="CAK0845217.1"/>
    </source>
</evidence>
<gene>
    <name evidence="2" type="ORF">PCOR1329_LOCUS39078</name>
</gene>